<dbReference type="SUPFAM" id="SSF56935">
    <property type="entry name" value="Porins"/>
    <property type="match status" value="1"/>
</dbReference>
<keyword evidence="7 10" id="KW-0472">Membrane</keyword>
<reference evidence="15 16" key="1">
    <citation type="journal article" date="2023" name="Microbiol. Resour. Announc.">
        <title>Complete Genome Sequence of Imperialibacter roseus strain P4T.</title>
        <authorList>
            <person name="Tizabi D.R."/>
            <person name="Bachvaroff T."/>
            <person name="Hill R.T."/>
        </authorList>
    </citation>
    <scope>NUCLEOTIDE SEQUENCE [LARGE SCALE GENOMIC DNA]</scope>
    <source>
        <strain evidence="15 16">P4T</strain>
    </source>
</reference>
<evidence type="ECO:0000256" key="2">
    <source>
        <dbReference type="ARBA" id="ARBA00022448"/>
    </source>
</evidence>
<evidence type="ECO:0000256" key="10">
    <source>
        <dbReference type="PROSITE-ProRule" id="PRU01360"/>
    </source>
</evidence>
<proteinExistence type="inferred from homology"/>
<dbReference type="EMBL" id="CP136051">
    <property type="protein sequence ID" value="WOK08294.1"/>
    <property type="molecule type" value="Genomic_DNA"/>
</dbReference>
<dbReference type="Gene3D" id="2.170.130.10">
    <property type="entry name" value="TonB-dependent receptor, plug domain"/>
    <property type="match status" value="1"/>
</dbReference>
<dbReference type="Pfam" id="PF07715">
    <property type="entry name" value="Plug"/>
    <property type="match status" value="1"/>
</dbReference>
<evidence type="ECO:0000259" key="14">
    <source>
        <dbReference type="Pfam" id="PF07715"/>
    </source>
</evidence>
<dbReference type="NCBIfam" id="TIGR04057">
    <property type="entry name" value="SusC_RagA_signa"/>
    <property type="match status" value="1"/>
</dbReference>
<dbReference type="InterPro" id="IPR023996">
    <property type="entry name" value="TonB-dep_OMP_SusC/RagA"/>
</dbReference>
<feature type="domain" description="TonB-dependent receptor-like beta-barrel" evidence="13">
    <location>
        <begin position="472"/>
        <end position="984"/>
    </location>
</feature>
<dbReference type="InterPro" id="IPR037066">
    <property type="entry name" value="Plug_dom_sf"/>
</dbReference>
<organism evidence="15 16">
    <name type="scientific">Imperialibacter roseus</name>
    <dbReference type="NCBI Taxonomy" id="1324217"/>
    <lineage>
        <taxon>Bacteria</taxon>
        <taxon>Pseudomonadati</taxon>
        <taxon>Bacteroidota</taxon>
        <taxon>Cytophagia</taxon>
        <taxon>Cytophagales</taxon>
        <taxon>Flammeovirgaceae</taxon>
        <taxon>Imperialibacter</taxon>
    </lineage>
</organism>
<accession>A0ABZ0IVZ5</accession>
<evidence type="ECO:0000256" key="8">
    <source>
        <dbReference type="ARBA" id="ARBA00023170"/>
    </source>
</evidence>
<dbReference type="Proteomes" id="UP001302349">
    <property type="component" value="Chromosome"/>
</dbReference>
<feature type="signal peptide" evidence="12">
    <location>
        <begin position="1"/>
        <end position="31"/>
    </location>
</feature>
<dbReference type="InterPro" id="IPR036942">
    <property type="entry name" value="Beta-barrel_TonB_sf"/>
</dbReference>
<keyword evidence="4 10" id="KW-0812">Transmembrane</keyword>
<dbReference type="Gene3D" id="2.40.170.20">
    <property type="entry name" value="TonB-dependent receptor, beta-barrel domain"/>
    <property type="match status" value="1"/>
</dbReference>
<feature type="domain" description="TonB-dependent receptor plug" evidence="14">
    <location>
        <begin position="126"/>
        <end position="237"/>
    </location>
</feature>
<dbReference type="PROSITE" id="PS52016">
    <property type="entry name" value="TONB_DEPENDENT_REC_3"/>
    <property type="match status" value="1"/>
</dbReference>
<dbReference type="PANTHER" id="PTHR30069">
    <property type="entry name" value="TONB-DEPENDENT OUTER MEMBRANE RECEPTOR"/>
    <property type="match status" value="1"/>
</dbReference>
<dbReference type="SUPFAM" id="SSF49464">
    <property type="entry name" value="Carboxypeptidase regulatory domain-like"/>
    <property type="match status" value="1"/>
</dbReference>
<dbReference type="InterPro" id="IPR000531">
    <property type="entry name" value="Beta-barrel_TonB"/>
</dbReference>
<keyword evidence="2 10" id="KW-0813">Transport</keyword>
<protein>
    <submittedName>
        <fullName evidence="15">TonB-dependent receptor</fullName>
    </submittedName>
</protein>
<evidence type="ECO:0000256" key="7">
    <source>
        <dbReference type="ARBA" id="ARBA00023136"/>
    </source>
</evidence>
<keyword evidence="3 10" id="KW-1134">Transmembrane beta strand</keyword>
<comment type="subcellular location">
    <subcellularLocation>
        <location evidence="1 10">Cell outer membrane</location>
        <topology evidence="1 10">Multi-pass membrane protein</topology>
    </subcellularLocation>
</comment>
<evidence type="ECO:0000256" key="3">
    <source>
        <dbReference type="ARBA" id="ARBA00022452"/>
    </source>
</evidence>
<dbReference type="InterPro" id="IPR039426">
    <property type="entry name" value="TonB-dep_rcpt-like"/>
</dbReference>
<keyword evidence="5 12" id="KW-0732">Signal</keyword>
<evidence type="ECO:0000259" key="13">
    <source>
        <dbReference type="Pfam" id="PF00593"/>
    </source>
</evidence>
<dbReference type="InterPro" id="IPR023997">
    <property type="entry name" value="TonB-dep_OMP_SusC/RagA_CS"/>
</dbReference>
<evidence type="ECO:0000256" key="11">
    <source>
        <dbReference type="RuleBase" id="RU003357"/>
    </source>
</evidence>
<sequence>MNEILSKCKRVLWCFPVGLALVVICSGQAIARQDSTVSGTITSVEDGSALPGVNVIVKGTTTGTVTDIDGKYSLRVPSRDAVLVFSAIGFSTTEVTVGSQSQISVGMEVDVRSLSEVVVVGYGTQDKRDVTASIASIDGEALTRIPTGNAMEAMKGQIAGVDVLANGGRPGQGPKITIRGRRSLTATNDPLFVVDGIPMTSGTNSIQDFNPSDIESMEVLKDAAATAIYGSRGSNGVILITTKRGKPGKTSVTYTSTYAATTPFKTIPMMNGAEFADLKREANRVDANGASGRGAWGDAGSSIPADDAVFVDPVELLSAQTGRSTDWQDLIYQNGSQMNQQISVNGGTEKTQVSLSLSYFKENGLVEGTDFGRYTARVNVDHQINKIFKVGMSTLYSHSVQNWGSGATISEAVNQTPLGMPYDDEGNLIFLPISDGIRTNPLNELVPGKYIDERTINRLFSSVYAEVQILDGLKYKFLIGQDYQAWERGRFEGQFTQARKNGTPAAGLFNQQSFGYTQENLLTYNKSFGDHSLGLTALQSSAQQDSTRSGLVAINLPYETAQWYNLGLGTISDYGSRLESYRLLSYMGRVNYSFKGKYLFQASMRWDGSSRLAEGNKWNAFPGISVGWRMKDEAFLSGVNLISDLKLRASYGKVGNTAVSPYQTQGALNQSVYSWNEADARGFALGGIPNPDLSWEYSATTDVGFDFGLFNNRLTGTFDYYHTSTGVSLLLRRALPPTSGYTSILQNIGGTETNGYEITLGATILDMSNGLKWNADFNMGHYSEKIVDLAQRDADGNKIDDVGSGWFIGQPIRTFYDYEKIGIWQVSEKDEAAAFMGAVPGEIKIKDQDGDGKFTPDDRKILGNDVPAAYGGLTNTLSFKGFDLSFFFYYRLGFMIDCQFCQGQASMQARYNNLKVDYWTIDNPTNDYPRPNKNQEGITNGSTLRYRDGGYVKLRNITLGYRLPSSVLEKLRFSNVRIYATAQNPMVWSKFKLFDPERADDLGSGEMPSNQLFMGGLSVTF</sequence>
<dbReference type="PANTHER" id="PTHR30069:SF29">
    <property type="entry name" value="HEMOGLOBIN AND HEMOGLOBIN-HAPTOGLOBIN-BINDING PROTEIN 1-RELATED"/>
    <property type="match status" value="1"/>
</dbReference>
<keyword evidence="16" id="KW-1185">Reference proteome</keyword>
<evidence type="ECO:0000313" key="16">
    <source>
        <dbReference type="Proteomes" id="UP001302349"/>
    </source>
</evidence>
<evidence type="ECO:0000256" key="12">
    <source>
        <dbReference type="SAM" id="SignalP"/>
    </source>
</evidence>
<evidence type="ECO:0000256" key="5">
    <source>
        <dbReference type="ARBA" id="ARBA00022729"/>
    </source>
</evidence>
<dbReference type="InterPro" id="IPR008969">
    <property type="entry name" value="CarboxyPept-like_regulatory"/>
</dbReference>
<dbReference type="Pfam" id="PF00593">
    <property type="entry name" value="TonB_dep_Rec_b-barrel"/>
    <property type="match status" value="1"/>
</dbReference>
<keyword evidence="9 10" id="KW-0998">Cell outer membrane</keyword>
<feature type="chain" id="PRO_5046605954" evidence="12">
    <location>
        <begin position="32"/>
        <end position="1021"/>
    </location>
</feature>
<keyword evidence="8 15" id="KW-0675">Receptor</keyword>
<dbReference type="Pfam" id="PF13715">
    <property type="entry name" value="CarbopepD_reg_2"/>
    <property type="match status" value="1"/>
</dbReference>
<name>A0ABZ0IVZ5_9BACT</name>
<evidence type="ECO:0000256" key="6">
    <source>
        <dbReference type="ARBA" id="ARBA00023077"/>
    </source>
</evidence>
<gene>
    <name evidence="15" type="ORF">RT717_06540</name>
</gene>
<evidence type="ECO:0000313" key="15">
    <source>
        <dbReference type="EMBL" id="WOK08294.1"/>
    </source>
</evidence>
<keyword evidence="6 11" id="KW-0798">TonB box</keyword>
<evidence type="ECO:0000256" key="9">
    <source>
        <dbReference type="ARBA" id="ARBA00023237"/>
    </source>
</evidence>
<dbReference type="InterPro" id="IPR012910">
    <property type="entry name" value="Plug_dom"/>
</dbReference>
<dbReference type="Gene3D" id="2.60.40.1120">
    <property type="entry name" value="Carboxypeptidase-like, regulatory domain"/>
    <property type="match status" value="1"/>
</dbReference>
<evidence type="ECO:0000256" key="1">
    <source>
        <dbReference type="ARBA" id="ARBA00004571"/>
    </source>
</evidence>
<dbReference type="RefSeq" id="WP_317490940.1">
    <property type="nucleotide sequence ID" value="NZ_CP136051.1"/>
</dbReference>
<comment type="similarity">
    <text evidence="10 11">Belongs to the TonB-dependent receptor family.</text>
</comment>
<dbReference type="NCBIfam" id="TIGR04056">
    <property type="entry name" value="OMP_RagA_SusC"/>
    <property type="match status" value="1"/>
</dbReference>
<evidence type="ECO:0000256" key="4">
    <source>
        <dbReference type="ARBA" id="ARBA00022692"/>
    </source>
</evidence>